<dbReference type="EMBL" id="MLQR01000001">
    <property type="protein sequence ID" value="OIJ17074.1"/>
    <property type="molecule type" value="Genomic_DNA"/>
</dbReference>
<feature type="coiled-coil region" evidence="1">
    <location>
        <begin position="82"/>
        <end position="109"/>
    </location>
</feature>
<organism evidence="2 3">
    <name type="scientific">Anaerobacillus alkalilacustris</name>
    <dbReference type="NCBI Taxonomy" id="393763"/>
    <lineage>
        <taxon>Bacteria</taxon>
        <taxon>Bacillati</taxon>
        <taxon>Bacillota</taxon>
        <taxon>Bacilli</taxon>
        <taxon>Bacillales</taxon>
        <taxon>Bacillaceae</taxon>
        <taxon>Anaerobacillus</taxon>
    </lineage>
</organism>
<gene>
    <name evidence="2" type="ORF">BKP37_00605</name>
</gene>
<evidence type="ECO:0000313" key="3">
    <source>
        <dbReference type="Proteomes" id="UP000179524"/>
    </source>
</evidence>
<proteinExistence type="predicted"/>
<dbReference type="RefSeq" id="WP_071307802.1">
    <property type="nucleotide sequence ID" value="NZ_MLQR01000001.1"/>
</dbReference>
<evidence type="ECO:0000256" key="1">
    <source>
        <dbReference type="SAM" id="Coils"/>
    </source>
</evidence>
<protein>
    <submittedName>
        <fullName evidence="2">Uncharacterized protein</fullName>
    </submittedName>
</protein>
<keyword evidence="1" id="KW-0175">Coiled coil</keyword>
<sequence>MKLATPALLKLTNVQIGQLFNSMFFFRKTLNEAEQKQFDLAFEEIKSRHYCSEFDGMGMRLMTWAVVWKAKNLVNNGNLKLAKQYTVIAETLEKELARFQAENNPLKRIEAQTAGTVHAS</sequence>
<accession>A0A1S2LXN7</accession>
<comment type="caution">
    <text evidence="2">The sequence shown here is derived from an EMBL/GenBank/DDBJ whole genome shotgun (WGS) entry which is preliminary data.</text>
</comment>
<reference evidence="2 3" key="1">
    <citation type="submission" date="2016-10" db="EMBL/GenBank/DDBJ databases">
        <title>Draft genome sequences of four alkaliphilic bacteria belonging to the Anaerobacillus genus.</title>
        <authorList>
            <person name="Bassil N.M."/>
            <person name="Lloyd J.R."/>
        </authorList>
    </citation>
    <scope>NUCLEOTIDE SEQUENCE [LARGE SCALE GENOMIC DNA]</scope>
    <source>
        <strain evidence="2 3">DSM 18345</strain>
    </source>
</reference>
<evidence type="ECO:0000313" key="2">
    <source>
        <dbReference type="EMBL" id="OIJ17074.1"/>
    </source>
</evidence>
<name>A0A1S2LXN7_9BACI</name>
<dbReference type="Proteomes" id="UP000179524">
    <property type="component" value="Unassembled WGS sequence"/>
</dbReference>
<dbReference type="AlphaFoldDB" id="A0A1S2LXN7"/>
<keyword evidence="3" id="KW-1185">Reference proteome</keyword>